<accession>A0A7X4HE19</accession>
<reference evidence="2 3" key="1">
    <citation type="submission" date="2019-12" db="EMBL/GenBank/DDBJ databases">
        <title>Novel species isolated from a subtropical stream in China.</title>
        <authorList>
            <person name="Lu H."/>
        </authorList>
    </citation>
    <scope>NUCLEOTIDE SEQUENCE [LARGE SCALE GENOMIC DNA]</scope>
    <source>
        <strain evidence="2 3">FT127W</strain>
    </source>
</reference>
<protein>
    <submittedName>
        <fullName evidence="2">Transposase</fullName>
    </submittedName>
</protein>
<comment type="caution">
    <text evidence="2">The sequence shown here is derived from an EMBL/GenBank/DDBJ whole genome shotgun (WGS) entry which is preliminary data.</text>
</comment>
<dbReference type="AlphaFoldDB" id="A0A7X4HE19"/>
<organism evidence="2 3">
    <name type="scientific">Pseudoduganella aquatica</name>
    <dbReference type="NCBI Taxonomy" id="2660641"/>
    <lineage>
        <taxon>Bacteria</taxon>
        <taxon>Pseudomonadati</taxon>
        <taxon>Pseudomonadota</taxon>
        <taxon>Betaproteobacteria</taxon>
        <taxon>Burkholderiales</taxon>
        <taxon>Oxalobacteraceae</taxon>
        <taxon>Telluria group</taxon>
        <taxon>Pseudoduganella</taxon>
    </lineage>
</organism>
<dbReference type="InterPro" id="IPR036515">
    <property type="entry name" value="Transposase_17_sf"/>
</dbReference>
<dbReference type="PANTHER" id="PTHR36966:SF1">
    <property type="entry name" value="REP-ASSOCIATED TYROSINE TRANSPOSASE"/>
    <property type="match status" value="1"/>
</dbReference>
<dbReference type="RefSeq" id="WP_161073797.1">
    <property type="nucleotide sequence ID" value="NZ_WWCU01000024.1"/>
</dbReference>
<dbReference type="Pfam" id="PF01797">
    <property type="entry name" value="Y1_Tnp"/>
    <property type="match status" value="1"/>
</dbReference>
<feature type="domain" description="Transposase IS200-like" evidence="1">
    <location>
        <begin position="9"/>
        <end position="136"/>
    </location>
</feature>
<dbReference type="EMBL" id="WWCU01000024">
    <property type="protein sequence ID" value="MYN09494.1"/>
    <property type="molecule type" value="Genomic_DNA"/>
</dbReference>
<proteinExistence type="predicted"/>
<dbReference type="GO" id="GO:0006313">
    <property type="term" value="P:DNA transposition"/>
    <property type="evidence" value="ECO:0007669"/>
    <property type="project" value="InterPro"/>
</dbReference>
<dbReference type="Gene3D" id="3.30.70.1290">
    <property type="entry name" value="Transposase IS200-like"/>
    <property type="match status" value="1"/>
</dbReference>
<dbReference type="GO" id="GO:0043565">
    <property type="term" value="F:sequence-specific DNA binding"/>
    <property type="evidence" value="ECO:0007669"/>
    <property type="project" value="TreeGrafter"/>
</dbReference>
<dbReference type="InterPro" id="IPR052715">
    <property type="entry name" value="RAYT_transposase"/>
</dbReference>
<dbReference type="PANTHER" id="PTHR36966">
    <property type="entry name" value="REP-ASSOCIATED TYROSINE TRANSPOSASE"/>
    <property type="match status" value="1"/>
</dbReference>
<gene>
    <name evidence="2" type="ORF">GTP77_19405</name>
</gene>
<sequence length="180" mass="21101">MPNYRRLYLPGGSYFFTVVTEQRRPILCELPLRAALKRAIASVRRKHPFHIAGMVLLPDHLHMIWTLPEGDSDFPLRVRLIKSHISKACSALLPDSAPNPRRQRKQCSALWQHRYWEHALQSEDDFRFHLDYVHWIPVKHGLVQRVRDWPWSSFHRYVAEGVYPQDWCAPAAVAGYALAR</sequence>
<dbReference type="InterPro" id="IPR002686">
    <property type="entry name" value="Transposase_17"/>
</dbReference>
<keyword evidence="3" id="KW-1185">Reference proteome</keyword>
<dbReference type="Proteomes" id="UP000450676">
    <property type="component" value="Unassembled WGS sequence"/>
</dbReference>
<dbReference type="SMART" id="SM01321">
    <property type="entry name" value="Y1_Tnp"/>
    <property type="match status" value="1"/>
</dbReference>
<dbReference type="SUPFAM" id="SSF143422">
    <property type="entry name" value="Transposase IS200-like"/>
    <property type="match status" value="1"/>
</dbReference>
<dbReference type="GO" id="GO:0004803">
    <property type="term" value="F:transposase activity"/>
    <property type="evidence" value="ECO:0007669"/>
    <property type="project" value="InterPro"/>
</dbReference>
<evidence type="ECO:0000259" key="1">
    <source>
        <dbReference type="SMART" id="SM01321"/>
    </source>
</evidence>
<dbReference type="NCBIfam" id="NF047646">
    <property type="entry name" value="REP_Tyr_transpos"/>
    <property type="match status" value="1"/>
</dbReference>
<name>A0A7X4HE19_9BURK</name>
<evidence type="ECO:0000313" key="3">
    <source>
        <dbReference type="Proteomes" id="UP000450676"/>
    </source>
</evidence>
<evidence type="ECO:0000313" key="2">
    <source>
        <dbReference type="EMBL" id="MYN09494.1"/>
    </source>
</evidence>